<comment type="caution">
    <text evidence="2">The sequence shown here is derived from an EMBL/GenBank/DDBJ whole genome shotgun (WGS) entry which is preliminary data.</text>
</comment>
<accession>A0A2B4RGP0</accession>
<dbReference type="EMBL" id="LSMT01000626">
    <property type="protein sequence ID" value="PFX15650.1"/>
    <property type="molecule type" value="Genomic_DNA"/>
</dbReference>
<keyword evidence="3" id="KW-1185">Reference proteome</keyword>
<dbReference type="AlphaFoldDB" id="A0A2B4RGP0"/>
<feature type="region of interest" description="Disordered" evidence="1">
    <location>
        <begin position="1"/>
        <end position="146"/>
    </location>
</feature>
<name>A0A2B4RGP0_STYPI</name>
<dbReference type="Proteomes" id="UP000225706">
    <property type="component" value="Unassembled WGS sequence"/>
</dbReference>
<feature type="compositionally biased region" description="Basic residues" evidence="1">
    <location>
        <begin position="136"/>
        <end position="146"/>
    </location>
</feature>
<organism evidence="2 3">
    <name type="scientific">Stylophora pistillata</name>
    <name type="common">Smooth cauliflower coral</name>
    <dbReference type="NCBI Taxonomy" id="50429"/>
    <lineage>
        <taxon>Eukaryota</taxon>
        <taxon>Metazoa</taxon>
        <taxon>Cnidaria</taxon>
        <taxon>Anthozoa</taxon>
        <taxon>Hexacorallia</taxon>
        <taxon>Scleractinia</taxon>
        <taxon>Astrocoeniina</taxon>
        <taxon>Pocilloporidae</taxon>
        <taxon>Stylophora</taxon>
    </lineage>
</organism>
<feature type="compositionally biased region" description="Acidic residues" evidence="1">
    <location>
        <begin position="27"/>
        <end position="39"/>
    </location>
</feature>
<feature type="compositionally biased region" description="Basic and acidic residues" evidence="1">
    <location>
        <begin position="40"/>
        <end position="50"/>
    </location>
</feature>
<sequence length="146" mass="16088">MYLITSSEFDPVYHQLITDDPSATNDPESDEEDDDDERDAIDAELDKPEILEPNEGELFGEELPTTCFAVPNANPSQRPKNKKKFPVPLDPNHPLTRPTTPGAIVTDAVQNNTTRPVTPTIPHNSGEQSRPITSSKSRHGSRTTAN</sequence>
<feature type="compositionally biased region" description="Polar residues" evidence="1">
    <location>
        <begin position="108"/>
        <end position="135"/>
    </location>
</feature>
<protein>
    <submittedName>
        <fullName evidence="2">Uncharacterized protein</fullName>
    </submittedName>
</protein>
<evidence type="ECO:0000313" key="2">
    <source>
        <dbReference type="EMBL" id="PFX15650.1"/>
    </source>
</evidence>
<evidence type="ECO:0000313" key="3">
    <source>
        <dbReference type="Proteomes" id="UP000225706"/>
    </source>
</evidence>
<proteinExistence type="predicted"/>
<gene>
    <name evidence="2" type="ORF">AWC38_SpisGene20132</name>
</gene>
<evidence type="ECO:0000256" key="1">
    <source>
        <dbReference type="SAM" id="MobiDB-lite"/>
    </source>
</evidence>
<reference evidence="3" key="1">
    <citation type="journal article" date="2017" name="bioRxiv">
        <title>Comparative analysis of the genomes of Stylophora pistillata and Acropora digitifera provides evidence for extensive differences between species of corals.</title>
        <authorList>
            <person name="Voolstra C.R."/>
            <person name="Li Y."/>
            <person name="Liew Y.J."/>
            <person name="Baumgarten S."/>
            <person name="Zoccola D."/>
            <person name="Flot J.-F."/>
            <person name="Tambutte S."/>
            <person name="Allemand D."/>
            <person name="Aranda M."/>
        </authorList>
    </citation>
    <scope>NUCLEOTIDE SEQUENCE [LARGE SCALE GENOMIC DNA]</scope>
</reference>